<dbReference type="EMBL" id="CP125942">
    <property type="protein sequence ID" value="XAO45955.1"/>
    <property type="molecule type" value="Genomic_DNA"/>
</dbReference>
<protein>
    <submittedName>
        <fullName evidence="1">Uncharacterized protein</fullName>
    </submittedName>
</protein>
<dbReference type="KEGG" id="gey:QMQ05_16765"/>
<keyword evidence="2" id="KW-1185">Reference proteome</keyword>
<dbReference type="Proteomes" id="UP001486888">
    <property type="component" value="Chromosome"/>
</dbReference>
<reference evidence="1 2" key="1">
    <citation type="submission" date="2023-05" db="EMBL/GenBank/DDBJ databases">
        <title>Glutamicibacter sp. B1, complete genome.</title>
        <authorList>
            <person name="Long Y.H."/>
            <person name="Fang T."/>
            <person name="Li X.Y."/>
        </authorList>
    </citation>
    <scope>NUCLEOTIDE SEQUENCE [LARGE SCALE GENOMIC DNA]</scope>
    <source>
        <strain evidence="1 2">B1</strain>
    </source>
</reference>
<sequence length="133" mass="14983">MTRAQMEKEYASAIQSLEMPEGVSYPDAPETPTVDGVKESDVTWQKGAGEADAIIDWNCLWGHEWLKYQGQDQKLATNALNMYKSILDQPAFNKYFDAESFQPVIRENIEKAELGDPSGIKSDMQSSCRGDLW</sequence>
<gene>
    <name evidence="1" type="ORF">QMQ05_16765</name>
</gene>
<proteinExistence type="predicted"/>
<name>A0AAU6WDU8_9MICC</name>
<evidence type="ECO:0000313" key="1">
    <source>
        <dbReference type="EMBL" id="XAO45955.1"/>
    </source>
</evidence>
<dbReference type="RefSeq" id="WP_334121302.1">
    <property type="nucleotide sequence ID" value="NZ_CP125942.1"/>
</dbReference>
<organism evidence="1 2">
    <name type="scientific">Glutamicibacter ectropisis</name>
    <dbReference type="NCBI Taxonomy" id="3046593"/>
    <lineage>
        <taxon>Bacteria</taxon>
        <taxon>Bacillati</taxon>
        <taxon>Actinomycetota</taxon>
        <taxon>Actinomycetes</taxon>
        <taxon>Micrococcales</taxon>
        <taxon>Micrococcaceae</taxon>
        <taxon>Glutamicibacter</taxon>
    </lineage>
</organism>
<accession>A0AAU6WDU8</accession>
<dbReference type="AlphaFoldDB" id="A0AAU6WDU8"/>
<evidence type="ECO:0000313" key="2">
    <source>
        <dbReference type="Proteomes" id="UP001486888"/>
    </source>
</evidence>